<keyword evidence="1" id="KW-0812">Transmembrane</keyword>
<dbReference type="RefSeq" id="WP_123118753.1">
    <property type="nucleotide sequence ID" value="NZ_RJJR01000001.1"/>
</dbReference>
<organism evidence="2 3">
    <name type="scientific">Hanamia caeni</name>
    <dbReference type="NCBI Taxonomy" id="2294116"/>
    <lineage>
        <taxon>Bacteria</taxon>
        <taxon>Pseudomonadati</taxon>
        <taxon>Bacteroidota</taxon>
        <taxon>Chitinophagia</taxon>
        <taxon>Chitinophagales</taxon>
        <taxon>Chitinophagaceae</taxon>
        <taxon>Hanamia</taxon>
    </lineage>
</organism>
<protein>
    <submittedName>
        <fullName evidence="2">DUF4133 domain-containing protein</fullName>
    </submittedName>
</protein>
<feature type="transmembrane region" description="Helical" evidence="1">
    <location>
        <begin position="50"/>
        <end position="71"/>
    </location>
</feature>
<sequence>MNNVYKINKGINKSVEFKGLKAQYIWYLGAGVLGLLIVFAFLYIVGLNTFLCLAIVLTGGTILFIYVYRLSNKYGEYGMMKNAARRSIPKVIKSNSRNIFIRIKK</sequence>
<keyword evidence="1" id="KW-0472">Membrane</keyword>
<dbReference type="Pfam" id="PF13571">
    <property type="entry name" value="DUF4133"/>
    <property type="match status" value="1"/>
</dbReference>
<evidence type="ECO:0000256" key="1">
    <source>
        <dbReference type="SAM" id="Phobius"/>
    </source>
</evidence>
<evidence type="ECO:0000313" key="2">
    <source>
        <dbReference type="EMBL" id="RNI39862.1"/>
    </source>
</evidence>
<name>A0A3M9NPY0_9BACT</name>
<keyword evidence="3" id="KW-1185">Reference proteome</keyword>
<dbReference type="AlphaFoldDB" id="A0A3M9NPY0"/>
<dbReference type="OrthoDB" id="1273979at2"/>
<dbReference type="Proteomes" id="UP000267223">
    <property type="component" value="Unassembled WGS sequence"/>
</dbReference>
<reference evidence="2 3" key="1">
    <citation type="submission" date="2018-11" db="EMBL/GenBank/DDBJ databases">
        <title>Draft genome sequence of Ferruginibacter sp. BO-59.</title>
        <authorList>
            <person name="Im W.T."/>
        </authorList>
    </citation>
    <scope>NUCLEOTIDE SEQUENCE [LARGE SCALE GENOMIC DNA]</scope>
    <source>
        <strain evidence="2 3">BO-59</strain>
    </source>
</reference>
<proteinExistence type="predicted"/>
<gene>
    <name evidence="2" type="ORF">EFY79_00740</name>
</gene>
<evidence type="ECO:0000313" key="3">
    <source>
        <dbReference type="Proteomes" id="UP000267223"/>
    </source>
</evidence>
<dbReference type="EMBL" id="RJJR01000001">
    <property type="protein sequence ID" value="RNI39862.1"/>
    <property type="molecule type" value="Genomic_DNA"/>
</dbReference>
<comment type="caution">
    <text evidence="2">The sequence shown here is derived from an EMBL/GenBank/DDBJ whole genome shotgun (WGS) entry which is preliminary data.</text>
</comment>
<feature type="transmembrane region" description="Helical" evidence="1">
    <location>
        <begin position="24"/>
        <end position="44"/>
    </location>
</feature>
<keyword evidence="1" id="KW-1133">Transmembrane helix</keyword>
<accession>A0A3M9NPY0</accession>
<dbReference type="InterPro" id="IPR025407">
    <property type="entry name" value="DUF4133"/>
</dbReference>